<dbReference type="AlphaFoldDB" id="A0A2K9ZB85"/>
<evidence type="ECO:0000313" key="2">
    <source>
        <dbReference type="EMBL" id="AUW45516.1"/>
    </source>
</evidence>
<proteinExistence type="predicted"/>
<dbReference type="EMBL" id="CP025013">
    <property type="protein sequence ID" value="AUW45516.1"/>
    <property type="molecule type" value="Genomic_DNA"/>
</dbReference>
<evidence type="ECO:0000313" key="3">
    <source>
        <dbReference type="Proteomes" id="UP000238523"/>
    </source>
</evidence>
<gene>
    <name evidence="2" type="ORF">CUJ84_pRLN1000048</name>
</gene>
<geneLocation type="plasmid" evidence="3">
    <name>prln1</name>
</geneLocation>
<evidence type="ECO:0000256" key="1">
    <source>
        <dbReference type="SAM" id="MobiDB-lite"/>
    </source>
</evidence>
<keyword evidence="2" id="KW-0614">Plasmid</keyword>
<reference evidence="2 3" key="1">
    <citation type="submission" date="2017-11" db="EMBL/GenBank/DDBJ databases">
        <title>Complete genome of Rhizobium leguminosarum Norway, an ineffective micro-symbiont.</title>
        <authorList>
            <person name="Hoffrichter A."/>
            <person name="Liang J."/>
            <person name="Brachmann A."/>
            <person name="Marin M."/>
        </authorList>
    </citation>
    <scope>NUCLEOTIDE SEQUENCE [LARGE SCALE GENOMIC DNA]</scope>
    <source>
        <strain evidence="2 3">Norway</strain>
        <plasmid evidence="3">Plasmid prln1</plasmid>
    </source>
</reference>
<name>A0A2K9ZB85_RHILE</name>
<accession>A0A2K9ZB85</accession>
<protein>
    <submittedName>
        <fullName evidence="2">Uncharacterized protein</fullName>
    </submittedName>
</protein>
<organism evidence="2 3">
    <name type="scientific">Rhizobium leguminosarum</name>
    <dbReference type="NCBI Taxonomy" id="384"/>
    <lineage>
        <taxon>Bacteria</taxon>
        <taxon>Pseudomonadati</taxon>
        <taxon>Pseudomonadota</taxon>
        <taxon>Alphaproteobacteria</taxon>
        <taxon>Hyphomicrobiales</taxon>
        <taxon>Rhizobiaceae</taxon>
        <taxon>Rhizobium/Agrobacterium group</taxon>
        <taxon>Rhizobium</taxon>
    </lineage>
</organism>
<feature type="region of interest" description="Disordered" evidence="1">
    <location>
        <begin position="1"/>
        <end position="33"/>
    </location>
</feature>
<sequence length="75" mass="8069">MSVTAERQRGRKTEAAHDHKEGRGLVTGHVRDARPADRPAARWLVAVVLLHRDPTYMEAAGEAAGSLIRAATANA</sequence>
<dbReference type="Proteomes" id="UP000238523">
    <property type="component" value="Plasmid pRLN1"/>
</dbReference>